<evidence type="ECO:0000256" key="2">
    <source>
        <dbReference type="ARBA" id="ARBA00005745"/>
    </source>
</evidence>
<name>A0A2G9ZAD9_9BACT</name>
<feature type="transmembrane region" description="Helical" evidence="8">
    <location>
        <begin position="321"/>
        <end position="341"/>
    </location>
</feature>
<feature type="transmembrane region" description="Helical" evidence="8">
    <location>
        <begin position="114"/>
        <end position="135"/>
    </location>
</feature>
<feature type="domain" description="Type II secretion system protein GspF" evidence="9">
    <location>
        <begin position="218"/>
        <end position="339"/>
    </location>
</feature>
<dbReference type="FunFam" id="1.20.81.30:FF:000001">
    <property type="entry name" value="Type II secretion system protein F"/>
    <property type="match status" value="2"/>
</dbReference>
<comment type="similarity">
    <text evidence="2">Belongs to the GSP F family.</text>
</comment>
<keyword evidence="4" id="KW-0997">Cell inner membrane</keyword>
<dbReference type="PANTHER" id="PTHR30012:SF0">
    <property type="entry name" value="TYPE II SECRETION SYSTEM PROTEIN F-RELATED"/>
    <property type="match status" value="1"/>
</dbReference>
<feature type="transmembrane region" description="Helical" evidence="8">
    <location>
        <begin position="155"/>
        <end position="184"/>
    </location>
</feature>
<evidence type="ECO:0000256" key="7">
    <source>
        <dbReference type="ARBA" id="ARBA00023136"/>
    </source>
</evidence>
<dbReference type="Proteomes" id="UP000228812">
    <property type="component" value="Unassembled WGS sequence"/>
</dbReference>
<keyword evidence="3" id="KW-1003">Cell membrane</keyword>
<dbReference type="PRINTS" id="PR00812">
    <property type="entry name" value="BCTERIALGSPF"/>
</dbReference>
<accession>A0A2G9ZAD9</accession>
<evidence type="ECO:0000256" key="8">
    <source>
        <dbReference type="SAM" id="Phobius"/>
    </source>
</evidence>
<dbReference type="EMBL" id="PCRZ01000009">
    <property type="protein sequence ID" value="PIP30116.1"/>
    <property type="molecule type" value="Genomic_DNA"/>
</dbReference>
<reference evidence="10 11" key="1">
    <citation type="submission" date="2017-09" db="EMBL/GenBank/DDBJ databases">
        <title>Depth-based differentiation of microbial function through sediment-hosted aquifers and enrichment of novel symbionts in the deep terrestrial subsurface.</title>
        <authorList>
            <person name="Probst A.J."/>
            <person name="Ladd B."/>
            <person name="Jarett J.K."/>
            <person name="Geller-Mcgrath D.E."/>
            <person name="Sieber C.M."/>
            <person name="Emerson J.B."/>
            <person name="Anantharaman K."/>
            <person name="Thomas B.C."/>
            <person name="Malmstrom R."/>
            <person name="Stieglmeier M."/>
            <person name="Klingl A."/>
            <person name="Woyke T."/>
            <person name="Ryan C.M."/>
            <person name="Banfield J.F."/>
        </authorList>
    </citation>
    <scope>NUCLEOTIDE SEQUENCE [LARGE SCALE GENOMIC DNA]</scope>
    <source>
        <strain evidence="10">CG23_combo_of_CG06-09_8_20_14_all_54_14</strain>
    </source>
</reference>
<evidence type="ECO:0000256" key="5">
    <source>
        <dbReference type="ARBA" id="ARBA00022692"/>
    </source>
</evidence>
<evidence type="ECO:0000256" key="6">
    <source>
        <dbReference type="ARBA" id="ARBA00022989"/>
    </source>
</evidence>
<protein>
    <recommendedName>
        <fullName evidence="9">Type II secretion system protein GspF domain-containing protein</fullName>
    </recommendedName>
</protein>
<dbReference type="GO" id="GO:0005886">
    <property type="term" value="C:plasma membrane"/>
    <property type="evidence" value="ECO:0007669"/>
    <property type="project" value="UniProtKB-SubCell"/>
</dbReference>
<keyword evidence="6 8" id="KW-1133">Transmembrane helix</keyword>
<dbReference type="Pfam" id="PF00482">
    <property type="entry name" value="T2SSF"/>
    <property type="match status" value="2"/>
</dbReference>
<evidence type="ECO:0000256" key="4">
    <source>
        <dbReference type="ARBA" id="ARBA00022519"/>
    </source>
</evidence>
<feature type="domain" description="Type II secretion system protein GspF" evidence="9">
    <location>
        <begin position="13"/>
        <end position="136"/>
    </location>
</feature>
<evidence type="ECO:0000259" key="9">
    <source>
        <dbReference type="Pfam" id="PF00482"/>
    </source>
</evidence>
<comment type="caution">
    <text evidence="10">The sequence shown here is derived from an EMBL/GenBank/DDBJ whole genome shotgun (WGS) entry which is preliminary data.</text>
</comment>
<proteinExistence type="inferred from homology"/>
<evidence type="ECO:0000256" key="3">
    <source>
        <dbReference type="ARBA" id="ARBA00022475"/>
    </source>
</evidence>
<dbReference type="InterPro" id="IPR042094">
    <property type="entry name" value="T2SS_GspF_sf"/>
</dbReference>
<dbReference type="InterPro" id="IPR018076">
    <property type="entry name" value="T2SS_GspF_dom"/>
</dbReference>
<dbReference type="AlphaFoldDB" id="A0A2G9ZAD9"/>
<evidence type="ECO:0000313" key="11">
    <source>
        <dbReference type="Proteomes" id="UP000228812"/>
    </source>
</evidence>
<organism evidence="10 11">
    <name type="scientific">Candidatus Jorgensenbacteria bacterium CG23_combo_of_CG06-09_8_20_14_all_54_14</name>
    <dbReference type="NCBI Taxonomy" id="1974595"/>
    <lineage>
        <taxon>Bacteria</taxon>
        <taxon>Candidatus Joergenseniibacteriota</taxon>
    </lineage>
</organism>
<gene>
    <name evidence="10" type="ORF">COX26_00385</name>
</gene>
<evidence type="ECO:0000313" key="10">
    <source>
        <dbReference type="EMBL" id="PIP30116.1"/>
    </source>
</evidence>
<sequence>MFARIAPQEKVDFTKNLAVMLRTGVTINEALSSLADQAESERFGRIIRGVKKEVEMGTPLSEALAKEKEIFGGVFINLLKAGEKSGTLEENLDFLAEWFERDYDLRQEIRTTLLYPKFVLTATLLLGGLLAVYVLPKLVPLFEQLRVKLPLATRLLLAFSVFIEKFWFLALVAIIGVVIGFISLNRLRPIRKMIHAFYIHMPFFSNLVIDYQLALVSQLFSTLLKSGLPLNEALEIISEAATNITYRESLEIMKERISRGISLSQAMNDYPGLYPRNFTSIVATGEKSGTLDISFKYLAEFYSKIVKNKTKKLPTTLEPTLLVFIALMVGFVALSIIIPIYELTRGLSQ</sequence>
<keyword evidence="5 8" id="KW-0812">Transmembrane</keyword>
<keyword evidence="7 8" id="KW-0472">Membrane</keyword>
<dbReference type="PANTHER" id="PTHR30012">
    <property type="entry name" value="GENERAL SECRETION PATHWAY PROTEIN"/>
    <property type="match status" value="1"/>
</dbReference>
<dbReference type="InterPro" id="IPR003004">
    <property type="entry name" value="GspF/PilC"/>
</dbReference>
<dbReference type="Gene3D" id="1.20.81.30">
    <property type="entry name" value="Type II secretion system (T2SS), domain F"/>
    <property type="match status" value="2"/>
</dbReference>
<evidence type="ECO:0000256" key="1">
    <source>
        <dbReference type="ARBA" id="ARBA00004429"/>
    </source>
</evidence>
<comment type="subcellular location">
    <subcellularLocation>
        <location evidence="1">Cell inner membrane</location>
        <topology evidence="1">Multi-pass membrane protein</topology>
    </subcellularLocation>
</comment>